<proteinExistence type="inferred from homology"/>
<keyword evidence="5 6" id="KW-0472">Membrane</keyword>
<feature type="transmembrane region" description="Helical" evidence="6">
    <location>
        <begin position="93"/>
        <end position="113"/>
    </location>
</feature>
<dbReference type="RefSeq" id="XP_025516690.1">
    <property type="nucleotide sequence ID" value="XM_025663456.1"/>
</dbReference>
<name>A0A8G1R389_9EURO</name>
<evidence type="ECO:0000256" key="6">
    <source>
        <dbReference type="SAM" id="Phobius"/>
    </source>
</evidence>
<evidence type="ECO:0000256" key="3">
    <source>
        <dbReference type="ARBA" id="ARBA00022692"/>
    </source>
</evidence>
<dbReference type="PANTHER" id="PTHR23501">
    <property type="entry name" value="MAJOR FACILITATOR SUPERFAMILY"/>
    <property type="match status" value="1"/>
</dbReference>
<evidence type="ECO:0000256" key="5">
    <source>
        <dbReference type="ARBA" id="ARBA00023136"/>
    </source>
</evidence>
<evidence type="ECO:0000256" key="4">
    <source>
        <dbReference type="ARBA" id="ARBA00022989"/>
    </source>
</evidence>
<keyword evidence="4 6" id="KW-1133">Transmembrane helix</keyword>
<evidence type="ECO:0000259" key="7">
    <source>
        <dbReference type="PROSITE" id="PS50850"/>
    </source>
</evidence>
<keyword evidence="9" id="KW-1185">Reference proteome</keyword>
<feature type="transmembrane region" description="Helical" evidence="6">
    <location>
        <begin position="60"/>
        <end position="81"/>
    </location>
</feature>
<dbReference type="GO" id="GO:0005886">
    <property type="term" value="C:plasma membrane"/>
    <property type="evidence" value="ECO:0007669"/>
    <property type="project" value="TreeGrafter"/>
</dbReference>
<evidence type="ECO:0000313" key="8">
    <source>
        <dbReference type="EMBL" id="RAH58768.1"/>
    </source>
</evidence>
<dbReference type="GO" id="GO:0022857">
    <property type="term" value="F:transmembrane transporter activity"/>
    <property type="evidence" value="ECO:0007669"/>
    <property type="project" value="InterPro"/>
</dbReference>
<evidence type="ECO:0000256" key="1">
    <source>
        <dbReference type="ARBA" id="ARBA00004141"/>
    </source>
</evidence>
<comment type="similarity">
    <text evidence="2">Belongs to the major facilitator superfamily. TCR/Tet family.</text>
</comment>
<protein>
    <recommendedName>
        <fullName evidence="7">Major facilitator superfamily (MFS) profile domain-containing protein</fullName>
    </recommendedName>
</protein>
<evidence type="ECO:0000313" key="9">
    <source>
        <dbReference type="Proteomes" id="UP000249526"/>
    </source>
</evidence>
<dbReference type="SUPFAM" id="SSF103473">
    <property type="entry name" value="MFS general substrate transporter"/>
    <property type="match status" value="1"/>
</dbReference>
<dbReference type="Proteomes" id="UP000249526">
    <property type="component" value="Unassembled WGS sequence"/>
</dbReference>
<accession>A0A8G1R389</accession>
<dbReference type="PANTHER" id="PTHR23501:SF102">
    <property type="entry name" value="DRUG TRANSPORTER, PUTATIVE (AFU_ORTHOLOGUE AFUA_3G08530)-RELATED"/>
    <property type="match status" value="1"/>
</dbReference>
<reference evidence="8 9" key="1">
    <citation type="submission" date="2018-02" db="EMBL/GenBank/DDBJ databases">
        <title>The genomes of Aspergillus section Nigri reveals drivers in fungal speciation.</title>
        <authorList>
            <consortium name="DOE Joint Genome Institute"/>
            <person name="Vesth T.C."/>
            <person name="Nybo J."/>
            <person name="Theobald S."/>
            <person name="Brandl J."/>
            <person name="Frisvad J.C."/>
            <person name="Nielsen K.F."/>
            <person name="Lyhne E.K."/>
            <person name="Kogle M.E."/>
            <person name="Kuo A."/>
            <person name="Riley R."/>
            <person name="Clum A."/>
            <person name="Nolan M."/>
            <person name="Lipzen A."/>
            <person name="Salamov A."/>
            <person name="Henrissat B."/>
            <person name="Wiebenga A."/>
            <person name="De vries R.P."/>
            <person name="Grigoriev I.V."/>
            <person name="Mortensen U.H."/>
            <person name="Andersen M.R."/>
            <person name="Baker S.E."/>
        </authorList>
    </citation>
    <scope>NUCLEOTIDE SEQUENCE [LARGE SCALE GENOMIC DNA]</scope>
    <source>
        <strain evidence="8 9">CBS 112811</strain>
    </source>
</reference>
<gene>
    <name evidence="8" type="ORF">BO85DRAFT_487478</name>
</gene>
<dbReference type="Gene3D" id="1.20.1720.10">
    <property type="entry name" value="Multidrug resistance protein D"/>
    <property type="match status" value="2"/>
</dbReference>
<feature type="domain" description="Major facilitator superfamily (MFS) profile" evidence="7">
    <location>
        <begin position="1"/>
        <end position="122"/>
    </location>
</feature>
<dbReference type="PROSITE" id="PS50850">
    <property type="entry name" value="MFS"/>
    <property type="match status" value="1"/>
</dbReference>
<organism evidence="8 9">
    <name type="scientific">Aspergillus piperis CBS 112811</name>
    <dbReference type="NCBI Taxonomy" id="1448313"/>
    <lineage>
        <taxon>Eukaryota</taxon>
        <taxon>Fungi</taxon>
        <taxon>Dikarya</taxon>
        <taxon>Ascomycota</taxon>
        <taxon>Pezizomycotina</taxon>
        <taxon>Eurotiomycetes</taxon>
        <taxon>Eurotiomycetidae</taxon>
        <taxon>Eurotiales</taxon>
        <taxon>Aspergillaceae</taxon>
        <taxon>Aspergillus</taxon>
        <taxon>Aspergillus subgen. Circumdati</taxon>
    </lineage>
</organism>
<dbReference type="InterPro" id="IPR036259">
    <property type="entry name" value="MFS_trans_sf"/>
</dbReference>
<evidence type="ECO:0000256" key="2">
    <source>
        <dbReference type="ARBA" id="ARBA00007520"/>
    </source>
</evidence>
<keyword evidence="3 6" id="KW-0812">Transmembrane</keyword>
<dbReference type="AlphaFoldDB" id="A0A8G1R389"/>
<dbReference type="GeneID" id="37166858"/>
<sequence length="122" mass="13007">MAIFLGGSVLYAAAPNVDVLLTGRVFQGLGGSGMVWAVGSAVGPVLGGVFVTKLSSRWCFWINLSIGAISFAVLVVYLHVLNSRTRRITGLKTIDWTGILLIVGSALMILLALDHGDVFYPW</sequence>
<feature type="transmembrane region" description="Helical" evidence="6">
    <location>
        <begin position="34"/>
        <end position="54"/>
    </location>
</feature>
<comment type="subcellular location">
    <subcellularLocation>
        <location evidence="1">Membrane</location>
        <topology evidence="1">Multi-pass membrane protein</topology>
    </subcellularLocation>
</comment>
<dbReference type="EMBL" id="KZ825060">
    <property type="protein sequence ID" value="RAH58768.1"/>
    <property type="molecule type" value="Genomic_DNA"/>
</dbReference>
<dbReference type="InterPro" id="IPR020846">
    <property type="entry name" value="MFS_dom"/>
</dbReference>